<dbReference type="Pfam" id="PF03825">
    <property type="entry name" value="Nuc_H_symport"/>
    <property type="match status" value="1"/>
</dbReference>
<dbReference type="GO" id="GO:0015213">
    <property type="term" value="F:uridine transmembrane transporter activity"/>
    <property type="evidence" value="ECO:0007669"/>
    <property type="project" value="TreeGrafter"/>
</dbReference>
<dbReference type="GO" id="GO:0005886">
    <property type="term" value="C:plasma membrane"/>
    <property type="evidence" value="ECO:0007669"/>
    <property type="project" value="UniProtKB-SubCell"/>
</dbReference>
<dbReference type="SUPFAM" id="SSF103473">
    <property type="entry name" value="MFS general substrate transporter"/>
    <property type="match status" value="1"/>
</dbReference>
<keyword evidence="6 7" id="KW-0472">Membrane</keyword>
<feature type="transmembrane region" description="Helical" evidence="7">
    <location>
        <begin position="7"/>
        <end position="25"/>
    </location>
</feature>
<feature type="transmembrane region" description="Helical" evidence="7">
    <location>
        <begin position="339"/>
        <end position="358"/>
    </location>
</feature>
<dbReference type="AlphaFoldDB" id="A0AAW3WPT3"/>
<feature type="transmembrane region" description="Helical" evidence="7">
    <location>
        <begin position="246"/>
        <end position="265"/>
    </location>
</feature>
<evidence type="ECO:0000256" key="4">
    <source>
        <dbReference type="ARBA" id="ARBA00022692"/>
    </source>
</evidence>
<evidence type="ECO:0000256" key="6">
    <source>
        <dbReference type="ARBA" id="ARBA00023136"/>
    </source>
</evidence>
<comment type="subcellular location">
    <subcellularLocation>
        <location evidence="1">Cell membrane</location>
        <topology evidence="1">Multi-pass membrane protein</topology>
    </subcellularLocation>
</comment>
<dbReference type="RefSeq" id="WP_179252210.1">
    <property type="nucleotide sequence ID" value="NZ_JACBIV010000005.1"/>
</dbReference>
<feature type="transmembrane region" description="Helical" evidence="7">
    <location>
        <begin position="100"/>
        <end position="122"/>
    </location>
</feature>
<keyword evidence="4 7" id="KW-0812">Transmembrane</keyword>
<feature type="transmembrane region" description="Helical" evidence="7">
    <location>
        <begin position="159"/>
        <end position="181"/>
    </location>
</feature>
<dbReference type="Gene3D" id="1.20.1250.20">
    <property type="entry name" value="MFS general substrate transporter like domains"/>
    <property type="match status" value="2"/>
</dbReference>
<feature type="transmembrane region" description="Helical" evidence="7">
    <location>
        <begin position="370"/>
        <end position="392"/>
    </location>
</feature>
<proteinExistence type="predicted"/>
<feature type="transmembrane region" description="Helical" evidence="7">
    <location>
        <begin position="134"/>
        <end position="153"/>
    </location>
</feature>
<protein>
    <submittedName>
        <fullName evidence="8">MFS transporter</fullName>
    </submittedName>
</protein>
<dbReference type="InterPro" id="IPR036259">
    <property type="entry name" value="MFS_trans_sf"/>
</dbReference>
<feature type="transmembrane region" description="Helical" evidence="7">
    <location>
        <begin position="45"/>
        <end position="63"/>
    </location>
</feature>
<feature type="transmembrane region" description="Helical" evidence="7">
    <location>
        <begin position="296"/>
        <end position="318"/>
    </location>
</feature>
<dbReference type="Proteomes" id="UP000659084">
    <property type="component" value="Unassembled WGS sequence"/>
</dbReference>
<evidence type="ECO:0000256" key="3">
    <source>
        <dbReference type="ARBA" id="ARBA00022475"/>
    </source>
</evidence>
<dbReference type="GO" id="GO:0015212">
    <property type="term" value="F:cytidine transmembrane transporter activity"/>
    <property type="evidence" value="ECO:0007669"/>
    <property type="project" value="TreeGrafter"/>
</dbReference>
<keyword evidence="2" id="KW-0813">Transport</keyword>
<feature type="transmembrane region" description="Helical" evidence="7">
    <location>
        <begin position="75"/>
        <end position="94"/>
    </location>
</feature>
<evidence type="ECO:0000256" key="1">
    <source>
        <dbReference type="ARBA" id="ARBA00004651"/>
    </source>
</evidence>
<dbReference type="EMBL" id="JACNYO010000004">
    <property type="protein sequence ID" value="MBC3211607.1"/>
    <property type="molecule type" value="Genomic_DNA"/>
</dbReference>
<evidence type="ECO:0000256" key="5">
    <source>
        <dbReference type="ARBA" id="ARBA00022989"/>
    </source>
</evidence>
<reference evidence="8" key="1">
    <citation type="submission" date="2020-08" db="EMBL/GenBank/DDBJ databases">
        <title>Food and environmental bacterial isolates.</title>
        <authorList>
            <person name="Richter L."/>
            <person name="Du Plessis E.M."/>
            <person name="Duvenage S."/>
            <person name="Allam M."/>
            <person name="Korsten L."/>
        </authorList>
    </citation>
    <scope>NUCLEOTIDE SEQUENCE</scope>
    <source>
        <strain evidence="8">UPMP2127</strain>
    </source>
</reference>
<keyword evidence="5 7" id="KW-1133">Transmembrane helix</keyword>
<feature type="transmembrane region" description="Helical" evidence="7">
    <location>
        <begin position="211"/>
        <end position="234"/>
    </location>
</feature>
<name>A0AAW3WPT3_SERFO</name>
<evidence type="ECO:0000313" key="8">
    <source>
        <dbReference type="EMBL" id="MBC3211607.1"/>
    </source>
</evidence>
<feature type="transmembrane region" description="Helical" evidence="7">
    <location>
        <begin position="272"/>
        <end position="290"/>
    </location>
</feature>
<accession>A0AAW3WPT3</accession>
<dbReference type="PANTHER" id="PTHR23522:SF4">
    <property type="entry name" value="NUCLEOSIDE PERMEASE NUPG-RELATED"/>
    <property type="match status" value="1"/>
</dbReference>
<comment type="caution">
    <text evidence="8">The sequence shown here is derived from an EMBL/GenBank/DDBJ whole genome shotgun (WGS) entry which is preliminary data.</text>
</comment>
<dbReference type="InterPro" id="IPR004740">
    <property type="entry name" value="Nuc_H_symport"/>
</dbReference>
<keyword evidence="3" id="KW-1003">Cell membrane</keyword>
<evidence type="ECO:0000256" key="7">
    <source>
        <dbReference type="SAM" id="Phobius"/>
    </source>
</evidence>
<gene>
    <name evidence="8" type="ORF">H8J20_05615</name>
</gene>
<organism evidence="8 9">
    <name type="scientific">Serratia fonticola</name>
    <dbReference type="NCBI Taxonomy" id="47917"/>
    <lineage>
        <taxon>Bacteria</taxon>
        <taxon>Pseudomonadati</taxon>
        <taxon>Pseudomonadota</taxon>
        <taxon>Gammaproteobacteria</taxon>
        <taxon>Enterobacterales</taxon>
        <taxon>Yersiniaceae</taxon>
        <taxon>Serratia</taxon>
    </lineage>
</organism>
<evidence type="ECO:0000313" key="9">
    <source>
        <dbReference type="Proteomes" id="UP000659084"/>
    </source>
</evidence>
<evidence type="ECO:0000256" key="2">
    <source>
        <dbReference type="ARBA" id="ARBA00022448"/>
    </source>
</evidence>
<dbReference type="PANTHER" id="PTHR23522">
    <property type="entry name" value="BLL5896 PROTEIN"/>
    <property type="match status" value="1"/>
</dbReference>
<sequence>MKYNIGNITLLSSMTFFQFFTQGTWSMTLGLVLENNDMASNIKTAFFLLGVATIVSPLAIGYISDKFTSPKTILAALYLLNGLNFIFLYISFYYGNINLVMGIVFMTGILFYPTISLMNSIIFQNISNEKLFPIIRTFGTLGFIFSGFVIGYYGIEDNYILYLVASFFSVLMAFISISGNLKLNVRRKNVKEGFILGLSSVWHSIKKGNSVLIMICALLLMISQVSYSAYIPIYLRHIGFKSPTNIMQLAVISELFLIVSLSFMLDKFKLKNILIFGALAYLMRNILIISAEVYGFTVLIVVALIIQGVSWVFFFITLDILLKKNSSDKNNHQMQAFKVFFINGIGYSFASLVCGVAYNNWVGVEVTEGWIYFWVIPLVTSIFSFGILIFTVKHRG</sequence>